<keyword evidence="2" id="KW-1185">Reference proteome</keyword>
<dbReference type="AlphaFoldDB" id="A0A7W3N5B4"/>
<protein>
    <submittedName>
        <fullName evidence="1">Class 3 adenylate cyclase</fullName>
    </submittedName>
</protein>
<dbReference type="SUPFAM" id="SSF55073">
    <property type="entry name" value="Nucleotide cyclase"/>
    <property type="match status" value="1"/>
</dbReference>
<organism evidence="1 2">
    <name type="scientific">Thermomonospora cellulosilytica</name>
    <dbReference type="NCBI Taxonomy" id="1411118"/>
    <lineage>
        <taxon>Bacteria</taxon>
        <taxon>Bacillati</taxon>
        <taxon>Actinomycetota</taxon>
        <taxon>Actinomycetes</taxon>
        <taxon>Streptosporangiales</taxon>
        <taxon>Thermomonosporaceae</taxon>
        <taxon>Thermomonospora</taxon>
    </lineage>
</organism>
<accession>A0A7W3N5B4</accession>
<evidence type="ECO:0000313" key="2">
    <source>
        <dbReference type="Proteomes" id="UP000539313"/>
    </source>
</evidence>
<dbReference type="EMBL" id="JACJII010000001">
    <property type="protein sequence ID" value="MBA9007791.1"/>
    <property type="molecule type" value="Genomic_DNA"/>
</dbReference>
<proteinExistence type="predicted"/>
<dbReference type="InterPro" id="IPR029787">
    <property type="entry name" value="Nucleotide_cyclase"/>
</dbReference>
<gene>
    <name evidence="1" type="ORF">HNR21_006673</name>
</gene>
<dbReference type="Proteomes" id="UP000539313">
    <property type="component" value="Unassembled WGS sequence"/>
</dbReference>
<dbReference type="RefSeq" id="WP_182708241.1">
    <property type="nucleotide sequence ID" value="NZ_JACJII010000001.1"/>
</dbReference>
<sequence length="235" mass="26061">MTVEARDELFARRETASAAPRRALTYQFLAVVDIEGFSRLNTWAQAAAQNRLHRVLELAAHRAGLDRDSWQKESRGDGELAILPGDIDGPRLVADYPRHLAAALREINEEPGEGPRLRVRLALHHGAVAAGGLGAVGRAPIEVCRLVDLEPLRRELRRRAGEDLVLIVSAALYREVVESGFGGLDPADFEYVSAVVKGQTFHGHIHYGSRSRAVRDNPPARRPWSSFLERRRKAS</sequence>
<dbReference type="Gene3D" id="3.30.70.1230">
    <property type="entry name" value="Nucleotide cyclase"/>
    <property type="match status" value="1"/>
</dbReference>
<comment type="caution">
    <text evidence="1">The sequence shown here is derived from an EMBL/GenBank/DDBJ whole genome shotgun (WGS) entry which is preliminary data.</text>
</comment>
<name>A0A7W3N5B4_9ACTN</name>
<reference evidence="1 2" key="1">
    <citation type="submission" date="2020-08" db="EMBL/GenBank/DDBJ databases">
        <title>Sequencing the genomes of 1000 actinobacteria strains.</title>
        <authorList>
            <person name="Klenk H.-P."/>
        </authorList>
    </citation>
    <scope>NUCLEOTIDE SEQUENCE [LARGE SCALE GENOMIC DNA]</scope>
    <source>
        <strain evidence="1 2">DSM 45823</strain>
    </source>
</reference>
<evidence type="ECO:0000313" key="1">
    <source>
        <dbReference type="EMBL" id="MBA9007791.1"/>
    </source>
</evidence>